<sequence length="500" mass="56633">MALLAAISAVGALLTILIWWYLHVPSNMPKNIPTIPFYVSSIAQFVDLGQDKIYDRWLREPLEKYGAVKFFVASQWNVLCARPEYINGLLRNDDVFVKSGNCEKIPYSVNARFLGNNIISAHGETWKLYSSIMKAGIQRRIADTGKLVKRSRQLVDSLLRAQEAVKGGSGVEPDPLLQRYAIYVAGDNFFHTDFETLEFDIATRLGKLQTAIRGHIFAPLFFSFPILDKYPNIFRNRKRAFSDVKKYEDILYEIALRPRCQSTLVNDDSKGSNTTSEERQVIDDLKDALTRGKINETQFRANVKIVFLAGHEDVQHLLSSALYVLGTRTDVQQKLRTEIQNTSITAPTPETLENMSYLSATLFELLRLYPPISQLTNRKTTFTPAVLGNDIVIPPNTYVGWTAFGVHTNKSVWGEDAREFVPERWGATVETIRNKFRRENARGAFIPFNAFSRKCLGQGFALLQMKVVLFELVRRCEWMLDTESGMQITRVGLGSSSSSS</sequence>
<reference evidence="7 8" key="1">
    <citation type="submission" date="2017-10" db="EMBL/GenBank/DDBJ databases">
        <title>Comparative genomics in systemic dimorphic fungi from Ajellomycetaceae.</title>
        <authorList>
            <person name="Munoz J.F."/>
            <person name="Mcewen J.G."/>
            <person name="Clay O.K."/>
            <person name="Cuomo C.A."/>
        </authorList>
    </citation>
    <scope>NUCLEOTIDE SEQUENCE [LARGE SCALE GENOMIC DNA]</scope>
    <source>
        <strain evidence="7 8">UAMH5409</strain>
    </source>
</reference>
<dbReference type="Pfam" id="PF00067">
    <property type="entry name" value="p450"/>
    <property type="match status" value="1"/>
</dbReference>
<organism evidence="7 8">
    <name type="scientific">Helicocarpus griseus UAMH5409</name>
    <dbReference type="NCBI Taxonomy" id="1447875"/>
    <lineage>
        <taxon>Eukaryota</taxon>
        <taxon>Fungi</taxon>
        <taxon>Dikarya</taxon>
        <taxon>Ascomycota</taxon>
        <taxon>Pezizomycotina</taxon>
        <taxon>Eurotiomycetes</taxon>
        <taxon>Eurotiomycetidae</taxon>
        <taxon>Onygenales</taxon>
        <taxon>Ajellomycetaceae</taxon>
        <taxon>Helicocarpus</taxon>
    </lineage>
</organism>
<evidence type="ECO:0000313" key="7">
    <source>
        <dbReference type="EMBL" id="PGH15794.1"/>
    </source>
</evidence>
<dbReference type="EMBL" id="PDNB01000022">
    <property type="protein sequence ID" value="PGH15794.1"/>
    <property type="molecule type" value="Genomic_DNA"/>
</dbReference>
<keyword evidence="5 6" id="KW-0408">Iron</keyword>
<dbReference type="InterPro" id="IPR002403">
    <property type="entry name" value="Cyt_P450_E_grp-IV"/>
</dbReference>
<dbReference type="GO" id="GO:0004497">
    <property type="term" value="F:monooxygenase activity"/>
    <property type="evidence" value="ECO:0007669"/>
    <property type="project" value="InterPro"/>
</dbReference>
<dbReference type="PANTHER" id="PTHR24305">
    <property type="entry name" value="CYTOCHROME P450"/>
    <property type="match status" value="1"/>
</dbReference>
<evidence type="ECO:0000256" key="5">
    <source>
        <dbReference type="ARBA" id="ARBA00023004"/>
    </source>
</evidence>
<proteinExistence type="inferred from homology"/>
<dbReference type="GO" id="GO:0016705">
    <property type="term" value="F:oxidoreductase activity, acting on paired donors, with incorporation or reduction of molecular oxygen"/>
    <property type="evidence" value="ECO:0007669"/>
    <property type="project" value="InterPro"/>
</dbReference>
<dbReference type="CDD" id="cd11070">
    <property type="entry name" value="CYP56-like"/>
    <property type="match status" value="1"/>
</dbReference>
<feature type="binding site" description="axial binding residue" evidence="6">
    <location>
        <position position="455"/>
    </location>
    <ligand>
        <name>heme</name>
        <dbReference type="ChEBI" id="CHEBI:30413"/>
    </ligand>
    <ligandPart>
        <name>Fe</name>
        <dbReference type="ChEBI" id="CHEBI:18248"/>
    </ligandPart>
</feature>
<evidence type="ECO:0000256" key="6">
    <source>
        <dbReference type="PIRSR" id="PIRSR602403-1"/>
    </source>
</evidence>
<dbReference type="GO" id="GO:0020037">
    <property type="term" value="F:heme binding"/>
    <property type="evidence" value="ECO:0007669"/>
    <property type="project" value="InterPro"/>
</dbReference>
<dbReference type="AlphaFoldDB" id="A0A2B7XVK1"/>
<comment type="caution">
    <text evidence="7">The sequence shown here is derived from an EMBL/GenBank/DDBJ whole genome shotgun (WGS) entry which is preliminary data.</text>
</comment>
<evidence type="ECO:0000256" key="4">
    <source>
        <dbReference type="ARBA" id="ARBA00023002"/>
    </source>
</evidence>
<evidence type="ECO:0000256" key="3">
    <source>
        <dbReference type="ARBA" id="ARBA00022723"/>
    </source>
</evidence>
<gene>
    <name evidence="7" type="ORF">AJ79_02175</name>
</gene>
<dbReference type="Proteomes" id="UP000223968">
    <property type="component" value="Unassembled WGS sequence"/>
</dbReference>
<keyword evidence="4" id="KW-0560">Oxidoreductase</keyword>
<dbReference type="PRINTS" id="PR00465">
    <property type="entry name" value="EP450IV"/>
</dbReference>
<dbReference type="SUPFAM" id="SSF48264">
    <property type="entry name" value="Cytochrome P450"/>
    <property type="match status" value="1"/>
</dbReference>
<dbReference type="STRING" id="1447875.A0A2B7XVK1"/>
<dbReference type="InterPro" id="IPR036396">
    <property type="entry name" value="Cyt_P450_sf"/>
</dbReference>
<dbReference type="PRINTS" id="PR00385">
    <property type="entry name" value="P450"/>
</dbReference>
<name>A0A2B7XVK1_9EURO</name>
<evidence type="ECO:0000256" key="1">
    <source>
        <dbReference type="ARBA" id="ARBA00001971"/>
    </source>
</evidence>
<dbReference type="OrthoDB" id="1470350at2759"/>
<protein>
    <submittedName>
        <fullName evidence="7">Uncharacterized protein</fullName>
    </submittedName>
</protein>
<comment type="cofactor">
    <cofactor evidence="1 6">
        <name>heme</name>
        <dbReference type="ChEBI" id="CHEBI:30413"/>
    </cofactor>
</comment>
<dbReference type="InterPro" id="IPR001128">
    <property type="entry name" value="Cyt_P450"/>
</dbReference>
<dbReference type="GO" id="GO:0005506">
    <property type="term" value="F:iron ion binding"/>
    <property type="evidence" value="ECO:0007669"/>
    <property type="project" value="InterPro"/>
</dbReference>
<dbReference type="PANTHER" id="PTHR24305:SF223">
    <property type="entry name" value="CYTOCHROME P450-DIT2"/>
    <property type="match status" value="1"/>
</dbReference>
<accession>A0A2B7XVK1</accession>
<evidence type="ECO:0000256" key="2">
    <source>
        <dbReference type="ARBA" id="ARBA00010617"/>
    </source>
</evidence>
<comment type="similarity">
    <text evidence="2">Belongs to the cytochrome P450 family.</text>
</comment>
<dbReference type="InterPro" id="IPR050121">
    <property type="entry name" value="Cytochrome_P450_monoxygenase"/>
</dbReference>
<dbReference type="Gene3D" id="1.10.630.10">
    <property type="entry name" value="Cytochrome P450"/>
    <property type="match status" value="1"/>
</dbReference>
<keyword evidence="6" id="KW-0349">Heme</keyword>
<evidence type="ECO:0000313" key="8">
    <source>
        <dbReference type="Proteomes" id="UP000223968"/>
    </source>
</evidence>
<keyword evidence="8" id="KW-1185">Reference proteome</keyword>
<keyword evidence="3 6" id="KW-0479">Metal-binding</keyword>